<feature type="transmembrane region" description="Helical" evidence="1">
    <location>
        <begin position="40"/>
        <end position="61"/>
    </location>
</feature>
<comment type="caution">
    <text evidence="3">The sequence shown here is derived from an EMBL/GenBank/DDBJ whole genome shotgun (WGS) entry which is preliminary data.</text>
</comment>
<keyword evidence="1" id="KW-0472">Membrane</keyword>
<dbReference type="PANTHER" id="PTHR36834:SF1">
    <property type="entry name" value="INTEGRAL MEMBRANE PROTEIN"/>
    <property type="match status" value="1"/>
</dbReference>
<evidence type="ECO:0000259" key="2">
    <source>
        <dbReference type="Pfam" id="PF04892"/>
    </source>
</evidence>
<accession>A0A0D0IPS9</accession>
<keyword evidence="4" id="KW-1185">Reference proteome</keyword>
<gene>
    <name evidence="3" type="ORF">SD72_05955</name>
</gene>
<dbReference type="AlphaFoldDB" id="A0A0D0IPS9"/>
<dbReference type="EMBL" id="JXSQ01000005">
    <property type="protein sequence ID" value="KIP53027.1"/>
    <property type="molecule type" value="Genomic_DNA"/>
</dbReference>
<feature type="transmembrane region" description="Helical" evidence="1">
    <location>
        <begin position="6"/>
        <end position="28"/>
    </location>
</feature>
<dbReference type="OrthoDB" id="4822551at2"/>
<feature type="transmembrane region" description="Helical" evidence="1">
    <location>
        <begin position="101"/>
        <end position="123"/>
    </location>
</feature>
<keyword evidence="1" id="KW-0812">Transmembrane</keyword>
<evidence type="ECO:0000313" key="4">
    <source>
        <dbReference type="Proteomes" id="UP000032120"/>
    </source>
</evidence>
<name>A0A0D0IPS9_9MICO</name>
<dbReference type="InterPro" id="IPR053150">
    <property type="entry name" value="Teicoplanin_resist-assoc"/>
</dbReference>
<evidence type="ECO:0000256" key="1">
    <source>
        <dbReference type="SAM" id="Phobius"/>
    </source>
</evidence>
<dbReference type="InterPro" id="IPR006976">
    <property type="entry name" value="VanZ-like"/>
</dbReference>
<reference evidence="3 4" key="1">
    <citation type="submission" date="2015-01" db="EMBL/GenBank/DDBJ databases">
        <title>Draft genome sequence of Leucobacter komagatae strain VKM ST2845.</title>
        <authorList>
            <person name="Karlyshev A.V."/>
            <person name="Kudryashova E.B."/>
        </authorList>
    </citation>
    <scope>NUCLEOTIDE SEQUENCE [LARGE SCALE GENOMIC DNA]</scope>
    <source>
        <strain evidence="3 4">VKM ST2845</strain>
    </source>
</reference>
<feature type="transmembrane region" description="Helical" evidence="1">
    <location>
        <begin position="165"/>
        <end position="184"/>
    </location>
</feature>
<feature type="transmembrane region" description="Helical" evidence="1">
    <location>
        <begin position="204"/>
        <end position="227"/>
    </location>
</feature>
<proteinExistence type="predicted"/>
<feature type="transmembrane region" description="Helical" evidence="1">
    <location>
        <begin position="311"/>
        <end position="329"/>
    </location>
</feature>
<sequence>MEARIWPGLIAVLFGSLFLFVIIVPLIAANYRRFGRLSPWRIVTWSAFTVYAFALLTYTMLPLPEPGSYACVSPRLTPGASVADIAEFDTSSARALITNPAVLQLAFNVLLFMPLGFFTRLLWGRGVLATTLIGFGISLFIETSQLTGLWGIYDCAYRLFDVDDIIVNTSGALIGALLAMLLRLRPVAPRGELGPRTVTFGRRLLGMFGDLVTVGFVAVVAEVARNLFRVSVLGHDPAVVAESPSAVFGWAVALALQLALVIVTGRTIGDLIVNVRYAPGAIPAAFARPLRFLGGIGGYQLLSAPQLADAGFGWLPGLFAVVLIVWVIATPDRSGLAGRASGQLVVDAFRQERSPREQMTN</sequence>
<dbReference type="PANTHER" id="PTHR36834">
    <property type="entry name" value="MEMBRANE PROTEIN-RELATED"/>
    <property type="match status" value="1"/>
</dbReference>
<keyword evidence="1" id="KW-1133">Transmembrane helix</keyword>
<protein>
    <recommendedName>
        <fullName evidence="2">VanZ-like domain-containing protein</fullName>
    </recommendedName>
</protein>
<dbReference type="RefSeq" id="WP_042543512.1">
    <property type="nucleotide sequence ID" value="NZ_JXSQ01000005.1"/>
</dbReference>
<feature type="transmembrane region" description="Helical" evidence="1">
    <location>
        <begin position="247"/>
        <end position="265"/>
    </location>
</feature>
<organism evidence="3 4">
    <name type="scientific">Leucobacter komagatae</name>
    <dbReference type="NCBI Taxonomy" id="55969"/>
    <lineage>
        <taxon>Bacteria</taxon>
        <taxon>Bacillati</taxon>
        <taxon>Actinomycetota</taxon>
        <taxon>Actinomycetes</taxon>
        <taxon>Micrococcales</taxon>
        <taxon>Microbacteriaceae</taxon>
        <taxon>Leucobacter</taxon>
    </lineage>
</organism>
<evidence type="ECO:0000313" key="3">
    <source>
        <dbReference type="EMBL" id="KIP53027.1"/>
    </source>
</evidence>
<feature type="transmembrane region" description="Helical" evidence="1">
    <location>
        <begin position="130"/>
        <end position="153"/>
    </location>
</feature>
<dbReference type="Pfam" id="PF04892">
    <property type="entry name" value="VanZ"/>
    <property type="match status" value="1"/>
</dbReference>
<feature type="domain" description="VanZ-like" evidence="2">
    <location>
        <begin position="48"/>
        <end position="182"/>
    </location>
</feature>
<feature type="transmembrane region" description="Helical" evidence="1">
    <location>
        <begin position="277"/>
        <end position="299"/>
    </location>
</feature>
<dbReference type="Proteomes" id="UP000032120">
    <property type="component" value="Unassembled WGS sequence"/>
</dbReference>